<gene>
    <name evidence="2" type="ORF">H5V44_08600</name>
</gene>
<dbReference type="AlphaFoldDB" id="A0A7J9SJZ1"/>
<protein>
    <recommendedName>
        <fullName evidence="4">Chromosome segregation protein SMC</fullName>
    </recommendedName>
</protein>
<dbReference type="InterPro" id="IPR055940">
    <property type="entry name" value="DUF7518"/>
</dbReference>
<organism evidence="2 3">
    <name type="scientific">Halobellus ruber</name>
    <dbReference type="NCBI Taxonomy" id="2761102"/>
    <lineage>
        <taxon>Archaea</taxon>
        <taxon>Methanobacteriati</taxon>
        <taxon>Methanobacteriota</taxon>
        <taxon>Stenosarchaea group</taxon>
        <taxon>Halobacteria</taxon>
        <taxon>Halobacteriales</taxon>
        <taxon>Haloferacaceae</taxon>
        <taxon>Halobellus</taxon>
    </lineage>
</organism>
<feature type="compositionally biased region" description="Low complexity" evidence="1">
    <location>
        <begin position="77"/>
        <end position="92"/>
    </location>
</feature>
<dbReference type="RefSeq" id="WP_185192732.1">
    <property type="nucleotide sequence ID" value="NZ_JACKXD010000003.1"/>
</dbReference>
<proteinExistence type="predicted"/>
<keyword evidence="3" id="KW-1185">Reference proteome</keyword>
<dbReference type="SUPFAM" id="SSF57997">
    <property type="entry name" value="Tropomyosin"/>
    <property type="match status" value="1"/>
</dbReference>
<name>A0A7J9SJZ1_9EURY</name>
<comment type="caution">
    <text evidence="2">The sequence shown here is derived from an EMBL/GenBank/DDBJ whole genome shotgun (WGS) entry which is preliminary data.</text>
</comment>
<dbReference type="Pfam" id="PF24362">
    <property type="entry name" value="DUF7518"/>
    <property type="match status" value="1"/>
</dbReference>
<dbReference type="EMBL" id="JACKXD010000003">
    <property type="protein sequence ID" value="MBB6646346.1"/>
    <property type="molecule type" value="Genomic_DNA"/>
</dbReference>
<feature type="region of interest" description="Disordered" evidence="1">
    <location>
        <begin position="38"/>
        <end position="145"/>
    </location>
</feature>
<evidence type="ECO:0000256" key="1">
    <source>
        <dbReference type="SAM" id="MobiDB-lite"/>
    </source>
</evidence>
<reference evidence="2 3" key="1">
    <citation type="submission" date="2020-08" db="EMBL/GenBank/DDBJ databases">
        <authorList>
            <person name="Seo M.-J."/>
        </authorList>
    </citation>
    <scope>NUCLEOTIDE SEQUENCE [LARGE SCALE GENOMIC DNA]</scope>
    <source>
        <strain evidence="2 3">MBLA0160</strain>
    </source>
</reference>
<feature type="compositionally biased region" description="Acidic residues" evidence="1">
    <location>
        <begin position="93"/>
        <end position="113"/>
    </location>
</feature>
<sequence>MTNRVDELESQVAKLQATVDGLTEELVETKERVRLLEEAVDVDLTTGSRAVGYEPDPEDDARAASETAPGGGTDPLTESQAQTASRSQTSDTGTEDVDFIDADSDDPIPDETTSDAAATGGDGTKSDGADDDDDAATEDDDIIVA</sequence>
<evidence type="ECO:0000313" key="2">
    <source>
        <dbReference type="EMBL" id="MBB6646346.1"/>
    </source>
</evidence>
<evidence type="ECO:0008006" key="4">
    <source>
        <dbReference type="Google" id="ProtNLM"/>
    </source>
</evidence>
<evidence type="ECO:0000313" key="3">
    <source>
        <dbReference type="Proteomes" id="UP000546257"/>
    </source>
</evidence>
<dbReference type="Proteomes" id="UP000546257">
    <property type="component" value="Unassembled WGS sequence"/>
</dbReference>
<accession>A0A7J9SJZ1</accession>
<feature type="compositionally biased region" description="Acidic residues" evidence="1">
    <location>
        <begin position="129"/>
        <end position="145"/>
    </location>
</feature>